<dbReference type="GO" id="GO:0005524">
    <property type="term" value="F:ATP binding"/>
    <property type="evidence" value="ECO:0007669"/>
    <property type="project" value="UniProtKB-KW"/>
</dbReference>
<feature type="compositionally biased region" description="Basic and acidic residues" evidence="11">
    <location>
        <begin position="34"/>
        <end position="81"/>
    </location>
</feature>
<keyword evidence="7" id="KW-0508">mRNA splicing</keyword>
<dbReference type="Pfam" id="PF00270">
    <property type="entry name" value="DEAD"/>
    <property type="match status" value="1"/>
</dbReference>
<feature type="compositionally biased region" description="Basic and acidic residues" evidence="11">
    <location>
        <begin position="987"/>
        <end position="1014"/>
    </location>
</feature>
<evidence type="ECO:0000256" key="11">
    <source>
        <dbReference type="SAM" id="MobiDB-lite"/>
    </source>
</evidence>
<dbReference type="PANTHER" id="PTHR47958">
    <property type="entry name" value="ATP-DEPENDENT RNA HELICASE DBP3"/>
    <property type="match status" value="1"/>
</dbReference>
<dbReference type="CDD" id="cd18787">
    <property type="entry name" value="SF2_C_DEAD"/>
    <property type="match status" value="1"/>
</dbReference>
<reference evidence="15" key="1">
    <citation type="journal article" date="2018" name="Mol. Biol. Evol.">
        <title>Broad Genomic Sampling Reveals a Smut Pathogenic Ancestry of the Fungal Clade Ustilaginomycotina.</title>
        <authorList>
            <person name="Kijpornyongpan T."/>
            <person name="Mondo S.J."/>
            <person name="Barry K."/>
            <person name="Sandor L."/>
            <person name="Lee J."/>
            <person name="Lipzen A."/>
            <person name="Pangilinan J."/>
            <person name="LaButti K."/>
            <person name="Hainaut M."/>
            <person name="Henrissat B."/>
            <person name="Grigoriev I.V."/>
            <person name="Spatafora J.W."/>
            <person name="Aime M.C."/>
        </authorList>
    </citation>
    <scope>NUCLEOTIDE SEQUENCE [LARGE SCALE GENOMIC DNA]</scope>
    <source>
        <strain evidence="15">MCA 4198</strain>
    </source>
</reference>
<keyword evidence="16" id="KW-1185">Reference proteome</keyword>
<keyword evidence="5" id="KW-0347">Helicase</keyword>
<dbReference type="Proteomes" id="UP000245768">
    <property type="component" value="Unassembled WGS sequence"/>
</dbReference>
<evidence type="ECO:0000256" key="1">
    <source>
        <dbReference type="ARBA" id="ARBA00004123"/>
    </source>
</evidence>
<dbReference type="Pfam" id="PF00271">
    <property type="entry name" value="Helicase_C"/>
    <property type="match status" value="1"/>
</dbReference>
<feature type="compositionally biased region" description="Low complexity" evidence="11">
    <location>
        <begin position="1070"/>
        <end position="1083"/>
    </location>
</feature>
<dbReference type="GO" id="GO:0008380">
    <property type="term" value="P:RNA splicing"/>
    <property type="evidence" value="ECO:0007669"/>
    <property type="project" value="UniProtKB-KW"/>
</dbReference>
<evidence type="ECO:0000313" key="16">
    <source>
        <dbReference type="Proteomes" id="UP000245768"/>
    </source>
</evidence>
<dbReference type="GeneID" id="37044980"/>
<evidence type="ECO:0000256" key="5">
    <source>
        <dbReference type="ARBA" id="ARBA00022806"/>
    </source>
</evidence>
<proteinExistence type="inferred from homology"/>
<feature type="region of interest" description="Disordered" evidence="11">
    <location>
        <begin position="1056"/>
        <end position="1097"/>
    </location>
</feature>
<feature type="region of interest" description="Disordered" evidence="11">
    <location>
        <begin position="930"/>
        <end position="1016"/>
    </location>
</feature>
<dbReference type="InParanoid" id="A0A316YU42"/>
<feature type="compositionally biased region" description="Basic and acidic residues" evidence="11">
    <location>
        <begin position="327"/>
        <end position="364"/>
    </location>
</feature>
<evidence type="ECO:0000259" key="12">
    <source>
        <dbReference type="PROSITE" id="PS51192"/>
    </source>
</evidence>
<organism evidence="15 16">
    <name type="scientific">Acaromyces ingoldii</name>
    <dbReference type="NCBI Taxonomy" id="215250"/>
    <lineage>
        <taxon>Eukaryota</taxon>
        <taxon>Fungi</taxon>
        <taxon>Dikarya</taxon>
        <taxon>Basidiomycota</taxon>
        <taxon>Ustilaginomycotina</taxon>
        <taxon>Exobasidiomycetes</taxon>
        <taxon>Exobasidiales</taxon>
        <taxon>Cryptobasidiaceae</taxon>
        <taxon>Acaromyces</taxon>
    </lineage>
</organism>
<comment type="subcellular location">
    <subcellularLocation>
        <location evidence="1">Nucleus</location>
    </subcellularLocation>
</comment>
<keyword evidence="4 15" id="KW-0378">Hydrolase</keyword>
<dbReference type="Gene3D" id="3.40.50.300">
    <property type="entry name" value="P-loop containing nucleotide triphosphate hydrolases"/>
    <property type="match status" value="2"/>
</dbReference>
<dbReference type="InterPro" id="IPR014014">
    <property type="entry name" value="RNA_helicase_DEAD_Q_motif"/>
</dbReference>
<dbReference type="PROSITE" id="PS00039">
    <property type="entry name" value="DEAD_ATP_HELICASE"/>
    <property type="match status" value="1"/>
</dbReference>
<evidence type="ECO:0000259" key="14">
    <source>
        <dbReference type="PROSITE" id="PS51195"/>
    </source>
</evidence>
<evidence type="ECO:0000256" key="7">
    <source>
        <dbReference type="ARBA" id="ARBA00023187"/>
    </source>
</evidence>
<dbReference type="GO" id="GO:0016787">
    <property type="term" value="F:hydrolase activity"/>
    <property type="evidence" value="ECO:0007669"/>
    <property type="project" value="UniProtKB-KW"/>
</dbReference>
<dbReference type="SMART" id="SM00487">
    <property type="entry name" value="DEXDc"/>
    <property type="match status" value="1"/>
</dbReference>
<feature type="compositionally biased region" description="Basic and acidic residues" evidence="11">
    <location>
        <begin position="88"/>
        <end position="101"/>
    </location>
</feature>
<feature type="compositionally biased region" description="Low complexity" evidence="11">
    <location>
        <begin position="1"/>
        <end position="10"/>
    </location>
</feature>
<dbReference type="InterPro" id="IPR056149">
    <property type="entry name" value="PRP5/DDX46/KHDC4_KH"/>
</dbReference>
<keyword evidence="6" id="KW-0067">ATP-binding</keyword>
<dbReference type="AlphaFoldDB" id="A0A316YU42"/>
<dbReference type="SMART" id="SM00490">
    <property type="entry name" value="HELICc"/>
    <property type="match status" value="1"/>
</dbReference>
<evidence type="ECO:0000256" key="6">
    <source>
        <dbReference type="ARBA" id="ARBA00022840"/>
    </source>
</evidence>
<feature type="domain" description="Helicase ATP-binding" evidence="12">
    <location>
        <begin position="537"/>
        <end position="715"/>
    </location>
</feature>
<evidence type="ECO:0000259" key="13">
    <source>
        <dbReference type="PROSITE" id="PS51194"/>
    </source>
</evidence>
<evidence type="ECO:0000256" key="10">
    <source>
        <dbReference type="PROSITE-ProRule" id="PRU00552"/>
    </source>
</evidence>
<evidence type="ECO:0000256" key="4">
    <source>
        <dbReference type="ARBA" id="ARBA00022801"/>
    </source>
</evidence>
<feature type="region of interest" description="Disordered" evidence="11">
    <location>
        <begin position="897"/>
        <end position="917"/>
    </location>
</feature>
<evidence type="ECO:0000256" key="3">
    <source>
        <dbReference type="ARBA" id="ARBA00022741"/>
    </source>
</evidence>
<dbReference type="InterPro" id="IPR011545">
    <property type="entry name" value="DEAD/DEAH_box_helicase_dom"/>
</dbReference>
<feature type="domain" description="Helicase C-terminal" evidence="13">
    <location>
        <begin position="727"/>
        <end position="891"/>
    </location>
</feature>
<keyword evidence="3" id="KW-0547">Nucleotide-binding</keyword>
<dbReference type="FunCoup" id="A0A316YU42">
    <property type="interactions" value="810"/>
</dbReference>
<dbReference type="GO" id="GO:0003724">
    <property type="term" value="F:RNA helicase activity"/>
    <property type="evidence" value="ECO:0007669"/>
    <property type="project" value="UniProtKB-EC"/>
</dbReference>
<dbReference type="FunFam" id="3.40.50.300:FF:000079">
    <property type="entry name" value="probable ATP-dependent RNA helicase DDX17"/>
    <property type="match status" value="1"/>
</dbReference>
<keyword evidence="7" id="KW-0507">mRNA processing</keyword>
<protein>
    <recommendedName>
        <fullName evidence="2">RNA helicase</fullName>
        <ecNumber evidence="2">3.6.4.13</ecNumber>
    </recommendedName>
</protein>
<gene>
    <name evidence="15" type="ORF">FA10DRAFT_270499</name>
</gene>
<dbReference type="EMBL" id="KZ819634">
    <property type="protein sequence ID" value="PWN93090.1"/>
    <property type="molecule type" value="Genomic_DNA"/>
</dbReference>
<evidence type="ECO:0000256" key="8">
    <source>
        <dbReference type="ARBA" id="ARBA00023242"/>
    </source>
</evidence>
<feature type="compositionally biased region" description="Basic residues" evidence="11">
    <location>
        <begin position="11"/>
        <end position="21"/>
    </location>
</feature>
<evidence type="ECO:0000256" key="9">
    <source>
        <dbReference type="ARBA" id="ARBA00038511"/>
    </source>
</evidence>
<dbReference type="PROSITE" id="PS51194">
    <property type="entry name" value="HELICASE_CTER"/>
    <property type="match status" value="1"/>
</dbReference>
<feature type="region of interest" description="Disordered" evidence="11">
    <location>
        <begin position="1"/>
        <end position="220"/>
    </location>
</feature>
<dbReference type="CDD" id="cd17953">
    <property type="entry name" value="DEADc_DDX46"/>
    <property type="match status" value="1"/>
</dbReference>
<dbReference type="Pfam" id="PF23469">
    <property type="entry name" value="KH_12"/>
    <property type="match status" value="1"/>
</dbReference>
<dbReference type="EC" id="3.6.4.13" evidence="2"/>
<feature type="compositionally biased region" description="Low complexity" evidence="11">
    <location>
        <begin position="102"/>
        <end position="111"/>
    </location>
</feature>
<dbReference type="OrthoDB" id="196131at2759"/>
<feature type="domain" description="DEAD-box RNA helicase Q" evidence="14">
    <location>
        <begin position="506"/>
        <end position="534"/>
    </location>
</feature>
<dbReference type="InterPro" id="IPR027417">
    <property type="entry name" value="P-loop_NTPase"/>
</dbReference>
<keyword evidence="8" id="KW-0539">Nucleus</keyword>
<dbReference type="InterPro" id="IPR014001">
    <property type="entry name" value="Helicase_ATP-bd"/>
</dbReference>
<dbReference type="PROSITE" id="PS51195">
    <property type="entry name" value="Q_MOTIF"/>
    <property type="match status" value="1"/>
</dbReference>
<evidence type="ECO:0000313" key="15">
    <source>
        <dbReference type="EMBL" id="PWN93090.1"/>
    </source>
</evidence>
<name>A0A316YU42_9BASI</name>
<dbReference type="GO" id="GO:0005634">
    <property type="term" value="C:nucleus"/>
    <property type="evidence" value="ECO:0007669"/>
    <property type="project" value="UniProtKB-SubCell"/>
</dbReference>
<evidence type="ECO:0000256" key="2">
    <source>
        <dbReference type="ARBA" id="ARBA00012552"/>
    </source>
</evidence>
<feature type="compositionally biased region" description="Acidic residues" evidence="11">
    <location>
        <begin position="309"/>
        <end position="320"/>
    </location>
</feature>
<comment type="similarity">
    <text evidence="9">Belongs to the DEAD box helicase family. DDX46/PRP5 subfamily.</text>
</comment>
<dbReference type="RefSeq" id="XP_025380288.1">
    <property type="nucleotide sequence ID" value="XM_025523064.1"/>
</dbReference>
<sequence>MSASPHSSSSSRRRSRSRSRSRSPPLSSSHRSSRHPDSLSYRDRDRARDSDRSRVRDWDRDGNRDRSYYRSDDHRRQRARLDDEDGDYAGRDDWRTRERNGHPSSSGASGSRHGGERSARRGWADVDGGARPAQGRGDAAAESSSLSKDVASPRPSSIDTPPANGSPAPAASDPTAAEKQRSKKEKLEAWKREREAKKALEAEAAKANGASTEATKSESEGVNVCSAASHLWWLYPAATSSGAAPTTSINATGLRGLQSRTDFAKGNKGTVSALDDLGDQKKQIEKFTLPPMDPSLSADGANSGQGDADPAEDDETDLVDDSVIQGNRDDVTETLRQKRSAAEQESNTKMDVDVEIKKSDDAKMQEAGQEEEEEDDPLEAFMAGVKAEVKQVNDADLQRMGKGKARALAEVVGAQDEEPGDDEIVGEPDELDQAGMQDIMALAASKVKKKEIPTVDHSKVDYEPFRKEFYHAPAEVEEMSEEDAERLRMELDAIKVRGKDCPKPLMKWSYCGLPGSCLDVIKKLDYKAPTAIQSQAIPAIMSGRDIIGVAKTGSGKTMAFLIPMFRHIKDQRPVGSLEGPIGLIMTPTRELAVQIYRESKPFLKAIGLRSVCVYGGAPISEQIGEMKKTAEIVVATPGRMIDLLAANNGRVTNLKRVTYLVLDEADRMFDMGFEPQVMKIVNNIRPDRQTVLFSATFPKQMESLARKVLRNRPLEIIVGGRSVVAPEIEQIVEVREESTKFNRLLEILGQTYNTDEDCRTLIFVERQEGADDLLRELMRRGYPTMSLHGGKDQVDRDSTISDFKAGVVPIVTATSVAARGLDVKQLKLVVNYDAPNHMEDYVHRAGRTGRAGNKGTCVTFITPQQDRYARDIISALKASKVEVPVELQKLADDFKEKVASGKAHNASSGFGGKGLERLENDREKVLAAQRSAYGESGDRSNQGADGAAKTDGDRETAAAAATSATEDIQVNKGPAPSDEQLQSLNIEVKKGAAPESVRDNRVREEPGSRTKEQQEAADNALLERNRATLEAAKKSGADTTKLAQALARINAAALGRKAERAQGPPQSTDQAAQAAQAAAAALANQHRRPKDPDSTDFHAIVPINDFPQRARWRVTNKETMSTLISETGASITNKGVFYEKGKEPQLGEPPKLQLLIESNDEEKVAHAVRDIKQLLLEATQAALEAEQRGPQQGRYSVL</sequence>
<feature type="compositionally biased region" description="Basic and acidic residues" evidence="11">
    <location>
        <begin position="113"/>
        <end position="124"/>
    </location>
</feature>
<dbReference type="InterPro" id="IPR001650">
    <property type="entry name" value="Helicase_C-like"/>
</dbReference>
<dbReference type="STRING" id="215250.A0A316YU42"/>
<feature type="compositionally biased region" description="Low complexity" evidence="11">
    <location>
        <begin position="161"/>
        <end position="175"/>
    </location>
</feature>
<dbReference type="SUPFAM" id="SSF52540">
    <property type="entry name" value="P-loop containing nucleoside triphosphate hydrolases"/>
    <property type="match status" value="2"/>
</dbReference>
<dbReference type="GO" id="GO:0003676">
    <property type="term" value="F:nucleic acid binding"/>
    <property type="evidence" value="ECO:0007669"/>
    <property type="project" value="InterPro"/>
</dbReference>
<feature type="compositionally biased region" description="Basic and acidic residues" evidence="11">
    <location>
        <begin position="176"/>
        <end position="204"/>
    </location>
</feature>
<accession>A0A316YU42</accession>
<feature type="region of interest" description="Disordered" evidence="11">
    <location>
        <begin position="262"/>
        <end position="376"/>
    </location>
</feature>
<feature type="short sequence motif" description="Q motif" evidence="10">
    <location>
        <begin position="506"/>
        <end position="534"/>
    </location>
</feature>
<dbReference type="PROSITE" id="PS51192">
    <property type="entry name" value="HELICASE_ATP_BIND_1"/>
    <property type="match status" value="1"/>
</dbReference>
<dbReference type="InterPro" id="IPR000629">
    <property type="entry name" value="RNA-helicase_DEAD-box_CS"/>
</dbReference>